<evidence type="ECO:0000256" key="5">
    <source>
        <dbReference type="SAM" id="Phobius"/>
    </source>
</evidence>
<evidence type="ECO:0000256" key="6">
    <source>
        <dbReference type="SAM" id="SignalP"/>
    </source>
</evidence>
<feature type="transmembrane region" description="Helical" evidence="5">
    <location>
        <begin position="105"/>
        <end position="126"/>
    </location>
</feature>
<feature type="transmembrane region" description="Helical" evidence="5">
    <location>
        <begin position="198"/>
        <end position="224"/>
    </location>
</feature>
<organism evidence="7 8">
    <name type="scientific">Rubrivirga marina</name>
    <dbReference type="NCBI Taxonomy" id="1196024"/>
    <lineage>
        <taxon>Bacteria</taxon>
        <taxon>Pseudomonadati</taxon>
        <taxon>Rhodothermota</taxon>
        <taxon>Rhodothermia</taxon>
        <taxon>Rhodothermales</taxon>
        <taxon>Rubricoccaceae</taxon>
        <taxon>Rubrivirga</taxon>
    </lineage>
</organism>
<dbReference type="InterPro" id="IPR014150">
    <property type="entry name" value="Conjugal_tfr_TrbL"/>
</dbReference>
<comment type="subcellular location">
    <subcellularLocation>
        <location evidence="1">Membrane</location>
        <topology evidence="1">Multi-pass membrane protein</topology>
    </subcellularLocation>
</comment>
<feature type="signal peptide" evidence="6">
    <location>
        <begin position="1"/>
        <end position="31"/>
    </location>
</feature>
<feature type="transmembrane region" description="Helical" evidence="5">
    <location>
        <begin position="278"/>
        <end position="297"/>
    </location>
</feature>
<dbReference type="OrthoDB" id="1523390at2"/>
<evidence type="ECO:0000256" key="4">
    <source>
        <dbReference type="ARBA" id="ARBA00023136"/>
    </source>
</evidence>
<evidence type="ECO:0000313" key="7">
    <source>
        <dbReference type="EMBL" id="PAP74594.1"/>
    </source>
</evidence>
<name>A0A271IUY1_9BACT</name>
<dbReference type="RefSeq" id="WP_095512559.1">
    <property type="nucleotide sequence ID" value="NZ_MQWD01000005.1"/>
</dbReference>
<evidence type="ECO:0000256" key="2">
    <source>
        <dbReference type="ARBA" id="ARBA00022692"/>
    </source>
</evidence>
<keyword evidence="3 5" id="KW-1133">Transmembrane helix</keyword>
<evidence type="ECO:0000256" key="3">
    <source>
        <dbReference type="ARBA" id="ARBA00022989"/>
    </source>
</evidence>
<keyword evidence="2 5" id="KW-0812">Transmembrane</keyword>
<dbReference type="AlphaFoldDB" id="A0A271IUY1"/>
<dbReference type="Proteomes" id="UP000216339">
    <property type="component" value="Unassembled WGS sequence"/>
</dbReference>
<gene>
    <name evidence="7" type="ORF">BSZ37_20670</name>
</gene>
<proteinExistence type="predicted"/>
<dbReference type="GO" id="GO:0030255">
    <property type="term" value="P:protein secretion by the type IV secretion system"/>
    <property type="evidence" value="ECO:0007669"/>
    <property type="project" value="InterPro"/>
</dbReference>
<sequence>MPTPAPRTRAVGRAARVVGRCAAVAAVAALAAPEAAAQLAPVPVVPPPVLDTIVDDFRTAVQAARPALLGIAAGTFGVLAVIEIALSAIVWTLRESGPDRILSALVLKLAWLAFAFGLIASFGVWFPPIIDGFLAAGQTVAPGVVSPGDVLGLGVQLSTSMVNGFFDGVSLIDLSFSLMATAILVALAAFFVELMYAVIAAALVVVIVESFIALAAGALVLGFAAFRGTANLADRFVAYVFNLGIRLFSLFLLVGVGYNVAQTWLPLVSGGSSDVTAALTVLGGSLTFTLLVVVIPYKVSTLLTRDLTVGFERALSSV</sequence>
<dbReference type="InterPro" id="IPR007688">
    <property type="entry name" value="Conjugal_tfr_TrbL/VirB6"/>
</dbReference>
<keyword evidence="8" id="KW-1185">Reference proteome</keyword>
<reference evidence="7 8" key="1">
    <citation type="submission" date="2016-11" db="EMBL/GenBank/DDBJ databases">
        <title>Study of marine rhodopsin-containing bacteria.</title>
        <authorList>
            <person name="Yoshizawa S."/>
            <person name="Kumagai Y."/>
            <person name="Kogure K."/>
        </authorList>
    </citation>
    <scope>NUCLEOTIDE SEQUENCE [LARGE SCALE GENOMIC DNA]</scope>
    <source>
        <strain evidence="7 8">SAORIC-28</strain>
    </source>
</reference>
<feature type="chain" id="PRO_5012153751" evidence="6">
    <location>
        <begin position="32"/>
        <end position="318"/>
    </location>
</feature>
<comment type="caution">
    <text evidence="7">The sequence shown here is derived from an EMBL/GenBank/DDBJ whole genome shotgun (WGS) entry which is preliminary data.</text>
</comment>
<keyword evidence="6" id="KW-0732">Signal</keyword>
<dbReference type="EMBL" id="MQWD01000005">
    <property type="protein sequence ID" value="PAP74594.1"/>
    <property type="molecule type" value="Genomic_DNA"/>
</dbReference>
<dbReference type="GO" id="GO:0016020">
    <property type="term" value="C:membrane"/>
    <property type="evidence" value="ECO:0007669"/>
    <property type="project" value="UniProtKB-SubCell"/>
</dbReference>
<dbReference type="Pfam" id="PF04610">
    <property type="entry name" value="TrbL"/>
    <property type="match status" value="1"/>
</dbReference>
<keyword evidence="4 5" id="KW-0472">Membrane</keyword>
<dbReference type="NCBIfam" id="TIGR02783">
    <property type="entry name" value="TrbL_P"/>
    <property type="match status" value="1"/>
</dbReference>
<feature type="transmembrane region" description="Helical" evidence="5">
    <location>
        <begin position="67"/>
        <end position="93"/>
    </location>
</feature>
<evidence type="ECO:0000313" key="8">
    <source>
        <dbReference type="Proteomes" id="UP000216339"/>
    </source>
</evidence>
<protein>
    <submittedName>
        <fullName evidence="7">P-type conjugative transfer protein TrbL</fullName>
    </submittedName>
</protein>
<feature type="transmembrane region" description="Helical" evidence="5">
    <location>
        <begin position="169"/>
        <end position="192"/>
    </location>
</feature>
<accession>A0A271IUY1</accession>
<evidence type="ECO:0000256" key="1">
    <source>
        <dbReference type="ARBA" id="ARBA00004141"/>
    </source>
</evidence>
<feature type="transmembrane region" description="Helical" evidence="5">
    <location>
        <begin position="236"/>
        <end position="258"/>
    </location>
</feature>